<reference evidence="2 3" key="1">
    <citation type="submission" date="2014-12" db="EMBL/GenBank/DDBJ databases">
        <title>Draft genome sequences of 10 type strains of Lactococcus.</title>
        <authorList>
            <person name="Sun Z."/>
            <person name="Zhong Z."/>
            <person name="Liu W."/>
            <person name="Zhang W."/>
            <person name="Zhang H."/>
        </authorList>
    </citation>
    <scope>NUCLEOTIDE SEQUENCE [LARGE SCALE GENOMIC DNA]</scope>
    <source>
        <strain evidence="2 3">JCM 16395</strain>
    </source>
</reference>
<dbReference type="Pfam" id="PF13731">
    <property type="entry name" value="WxL"/>
    <property type="match status" value="1"/>
</dbReference>
<dbReference type="SUPFAM" id="SSF63825">
    <property type="entry name" value="YWTD domain"/>
    <property type="match status" value="1"/>
</dbReference>
<evidence type="ECO:0000259" key="1">
    <source>
        <dbReference type="Pfam" id="PF13731"/>
    </source>
</evidence>
<dbReference type="Gene3D" id="2.130.10.10">
    <property type="entry name" value="YVTN repeat-like/Quinoprotein amine dehydrogenase"/>
    <property type="match status" value="1"/>
</dbReference>
<keyword evidence="3" id="KW-1185">Reference proteome</keyword>
<dbReference type="Proteomes" id="UP000218181">
    <property type="component" value="Unassembled WGS sequence"/>
</dbReference>
<dbReference type="EMBL" id="JXJU01000003">
    <property type="protein sequence ID" value="PCS00632.1"/>
    <property type="molecule type" value="Genomic_DNA"/>
</dbReference>
<dbReference type="AlphaFoldDB" id="A0A2A5RMQ7"/>
<gene>
    <name evidence="2" type="ORF">RT41_GL001014</name>
</gene>
<evidence type="ECO:0000313" key="3">
    <source>
        <dbReference type="Proteomes" id="UP000218181"/>
    </source>
</evidence>
<organism evidence="2 3">
    <name type="scientific">Lactococcus fujiensis JCM 16395</name>
    <dbReference type="NCBI Taxonomy" id="1291764"/>
    <lineage>
        <taxon>Bacteria</taxon>
        <taxon>Bacillati</taxon>
        <taxon>Bacillota</taxon>
        <taxon>Bacilli</taxon>
        <taxon>Lactobacillales</taxon>
        <taxon>Streptococcaceae</taxon>
        <taxon>Lactococcus</taxon>
    </lineage>
</organism>
<name>A0A2A5RMQ7_9LACT</name>
<feature type="domain" description="WxL" evidence="1">
    <location>
        <begin position="453"/>
        <end position="612"/>
    </location>
</feature>
<accession>A0A2A5RMQ7</accession>
<dbReference type="InterPro" id="IPR015943">
    <property type="entry name" value="WD40/YVTN_repeat-like_dom_sf"/>
</dbReference>
<dbReference type="InterPro" id="IPR027994">
    <property type="entry name" value="WxL_dom"/>
</dbReference>
<evidence type="ECO:0000313" key="2">
    <source>
        <dbReference type="EMBL" id="PCS00632.1"/>
    </source>
</evidence>
<comment type="caution">
    <text evidence="2">The sequence shown here is derived from an EMBL/GenBank/DDBJ whole genome shotgun (WGS) entry which is preliminary data.</text>
</comment>
<protein>
    <recommendedName>
        <fullName evidence="1">WxL domain-containing protein</fullName>
    </recommendedName>
</protein>
<proteinExistence type="predicted"/>
<dbReference type="STRING" id="1291764.GCA_001311235_00878"/>
<sequence length="616" mass="62884">MGTPVDGQYDSQTGDAWLSEANASTGNDYLEEYNISSQATVSGEYVAIPGGLTVGSLTVVPNGFAPDGFAVVGVRTGTNINGTGATGAIVTINLATKSIVATIPDSGNYPFATCYDPSNGYVYVSDNAKISVINPETGAVVNTITMAQIPGIWGINSIKYDSVSNTIMGLSLGSGYTATSSSGLNSSNALTSSYSNQMFDLSISGTSLTEKSIMDLNQLTNSFNIGTSSPLTAAQITTITAAPKQFDWAAQNFTINAQSGYIYIPTLSNIPANAEGNTGALYPEVAVINPTTMTLEAMILMPSSTDGAASDIYNASAKDVYFPDYADDLGHIVSTATVSTAISAATTLPAVIQASNLSTVQLDTSAIGITYEGFTNPQQSSQLAFVSKTLGRVTILTPPLLITGTTALNSATTGLDVTLVGSYLSITTGVVDAATGATTAGSFPSNGASAYALDFNTTDGTYANSSNALITGKNTPQSTHLGAAVADQIEIADERGTGVGWNVTGSLSDLTFTGTLPSTAAAWPTLSGATINMSGVSVTGQDYTQTTQAAATLSTDSIPVSVATATANNGMGMSLITLSSAQTDVTLSVPSTVHSTYGLYTGTIIWTLNDTPTGVN</sequence>